<dbReference type="GO" id="GO:0000272">
    <property type="term" value="P:polysaccharide catabolic process"/>
    <property type="evidence" value="ECO:0007669"/>
    <property type="project" value="InterPro"/>
</dbReference>
<dbReference type="RefSeq" id="WP_051456607.1">
    <property type="nucleotide sequence ID" value="NZ_ATAX01000025.1"/>
</dbReference>
<dbReference type="OrthoDB" id="1817974at2"/>
<dbReference type="GO" id="GO:0004553">
    <property type="term" value="F:hydrolase activity, hydrolyzing O-glycosyl compounds"/>
    <property type="evidence" value="ECO:0007669"/>
    <property type="project" value="InterPro"/>
</dbReference>
<keyword evidence="1" id="KW-0732">Signal</keyword>
<dbReference type="Gene3D" id="1.10.1330.10">
    <property type="entry name" value="Dockerin domain"/>
    <property type="match status" value="2"/>
</dbReference>
<dbReference type="InterPro" id="IPR036439">
    <property type="entry name" value="Dockerin_dom_sf"/>
</dbReference>
<organism evidence="3 4">
    <name type="scientific">Ruminococcus flavefaciens 007c</name>
    <dbReference type="NCBI Taxonomy" id="1341157"/>
    <lineage>
        <taxon>Bacteria</taxon>
        <taxon>Bacillati</taxon>
        <taxon>Bacillota</taxon>
        <taxon>Clostridia</taxon>
        <taxon>Eubacteriales</taxon>
        <taxon>Oscillospiraceae</taxon>
        <taxon>Ruminococcus</taxon>
    </lineage>
</organism>
<dbReference type="Pfam" id="PF00404">
    <property type="entry name" value="Dockerin_1"/>
    <property type="match status" value="1"/>
</dbReference>
<reference evidence="3 4" key="1">
    <citation type="journal article" date="2014" name="PLoS ONE">
        <title>Rumen cellulosomics: divergent fiber-degrading strategies revealed by comparative genome-wide analysis of six ruminococcal strains.</title>
        <authorList>
            <person name="Dassa B."/>
            <person name="Borovok I."/>
            <person name="Ruimy-Israeli V."/>
            <person name="Lamed R."/>
            <person name="Flint H.J."/>
            <person name="Duncan S.H."/>
            <person name="Henrissat B."/>
            <person name="Coutinho P."/>
            <person name="Morrison M."/>
            <person name="Mosoni P."/>
            <person name="Yeoman C.J."/>
            <person name="White B.A."/>
            <person name="Bayer E.A."/>
        </authorList>
    </citation>
    <scope>NUCLEOTIDE SEQUENCE [LARGE SCALE GENOMIC DNA]</scope>
    <source>
        <strain evidence="3 4">007c</strain>
    </source>
</reference>
<dbReference type="EMBL" id="ATAX01000025">
    <property type="protein sequence ID" value="EWM53476.1"/>
    <property type="molecule type" value="Genomic_DNA"/>
</dbReference>
<evidence type="ECO:0000259" key="2">
    <source>
        <dbReference type="PROSITE" id="PS51766"/>
    </source>
</evidence>
<sequence length="300" mass="32236">MKKIISLISSLVLAAGMTSALAVNAADSTYKPTLYFKADEGKGVEILKYGAVYVNKKVAGDDASVPVSVYFKDDQKIAGQVFVKWISPDKSLVLENLTGPFEKTGGCPFKISGISSDADLGGTLKTFKELNVMAVSYTETDAKKPLQLTGETSDAYPLACFEAKFEQGAKGGSYDINFYDEGAYVTSVVPRYVNDLQKLEEVYPAEYSEGLLVNASDRLLGDVNNDGHIDSVDASLTLSIYAKLSSSKDPEASAEELAAADVDGNRKVDSVDASSILGYYVYLSSNKDSTVKTLNEYVKS</sequence>
<dbReference type="AlphaFoldDB" id="W7UE92"/>
<dbReference type="PATRIC" id="fig|1341157.4.peg.1883"/>
<evidence type="ECO:0000313" key="3">
    <source>
        <dbReference type="EMBL" id="EWM53476.1"/>
    </source>
</evidence>
<dbReference type="eggNOG" id="ENOG502ZNTQ">
    <property type="taxonomic scope" value="Bacteria"/>
</dbReference>
<accession>W7UE92</accession>
<dbReference type="InterPro" id="IPR002105">
    <property type="entry name" value="Dockerin_1_rpt"/>
</dbReference>
<protein>
    <recommendedName>
        <fullName evidence="2">Dockerin domain-containing protein</fullName>
    </recommendedName>
</protein>
<dbReference type="PROSITE" id="PS51766">
    <property type="entry name" value="DOCKERIN"/>
    <property type="match status" value="1"/>
</dbReference>
<feature type="chain" id="PRO_5004901648" description="Dockerin domain-containing protein" evidence="1">
    <location>
        <begin position="26"/>
        <end position="300"/>
    </location>
</feature>
<proteinExistence type="predicted"/>
<dbReference type="Proteomes" id="UP000019365">
    <property type="component" value="Unassembled WGS sequence"/>
</dbReference>
<dbReference type="SUPFAM" id="SSF63446">
    <property type="entry name" value="Type I dockerin domain"/>
    <property type="match status" value="1"/>
</dbReference>
<dbReference type="InterPro" id="IPR016134">
    <property type="entry name" value="Dockerin_dom"/>
</dbReference>
<comment type="caution">
    <text evidence="3">The sequence shown here is derived from an EMBL/GenBank/DDBJ whole genome shotgun (WGS) entry which is preliminary data.</text>
</comment>
<evidence type="ECO:0000256" key="1">
    <source>
        <dbReference type="SAM" id="SignalP"/>
    </source>
</evidence>
<keyword evidence="4" id="KW-1185">Reference proteome</keyword>
<feature type="domain" description="Dockerin" evidence="2">
    <location>
        <begin position="216"/>
        <end position="289"/>
    </location>
</feature>
<gene>
    <name evidence="3" type="ORF">RF007C_07285</name>
</gene>
<evidence type="ECO:0000313" key="4">
    <source>
        <dbReference type="Proteomes" id="UP000019365"/>
    </source>
</evidence>
<name>W7UE92_RUMFL</name>
<feature type="signal peptide" evidence="1">
    <location>
        <begin position="1"/>
        <end position="25"/>
    </location>
</feature>